<organism evidence="1 2">
    <name type="scientific">Dentiscutata erythropus</name>
    <dbReference type="NCBI Taxonomy" id="1348616"/>
    <lineage>
        <taxon>Eukaryota</taxon>
        <taxon>Fungi</taxon>
        <taxon>Fungi incertae sedis</taxon>
        <taxon>Mucoromycota</taxon>
        <taxon>Glomeromycotina</taxon>
        <taxon>Glomeromycetes</taxon>
        <taxon>Diversisporales</taxon>
        <taxon>Gigasporaceae</taxon>
        <taxon>Dentiscutata</taxon>
    </lineage>
</organism>
<gene>
    <name evidence="1" type="ORF">DERYTH_LOCUS23738</name>
</gene>
<feature type="non-terminal residue" evidence="1">
    <location>
        <position position="55"/>
    </location>
</feature>
<accession>A0A9N9K1M6</accession>
<sequence>ALRRRKDSSTEANHLKATSPHRTIAMRYHIWIKGAPVVAILDSGAAQPYQSIRDS</sequence>
<reference evidence="1" key="1">
    <citation type="submission" date="2021-06" db="EMBL/GenBank/DDBJ databases">
        <authorList>
            <person name="Kallberg Y."/>
            <person name="Tangrot J."/>
            <person name="Rosling A."/>
        </authorList>
    </citation>
    <scope>NUCLEOTIDE SEQUENCE</scope>
    <source>
        <strain evidence="1">MA453B</strain>
    </source>
</reference>
<dbReference type="AlphaFoldDB" id="A0A9N9K1M6"/>
<comment type="caution">
    <text evidence="1">The sequence shown here is derived from an EMBL/GenBank/DDBJ whole genome shotgun (WGS) entry which is preliminary data.</text>
</comment>
<protein>
    <submittedName>
        <fullName evidence="1">25646_t:CDS:1</fullName>
    </submittedName>
</protein>
<dbReference type="EMBL" id="CAJVPY010037209">
    <property type="protein sequence ID" value="CAG8802705.1"/>
    <property type="molecule type" value="Genomic_DNA"/>
</dbReference>
<keyword evidence="2" id="KW-1185">Reference proteome</keyword>
<dbReference type="Proteomes" id="UP000789405">
    <property type="component" value="Unassembled WGS sequence"/>
</dbReference>
<proteinExistence type="predicted"/>
<name>A0A9N9K1M6_9GLOM</name>
<evidence type="ECO:0000313" key="2">
    <source>
        <dbReference type="Proteomes" id="UP000789405"/>
    </source>
</evidence>
<evidence type="ECO:0000313" key="1">
    <source>
        <dbReference type="EMBL" id="CAG8802705.1"/>
    </source>
</evidence>
<dbReference type="OrthoDB" id="5597136at2759"/>